<evidence type="ECO:0000256" key="4">
    <source>
        <dbReference type="ARBA" id="ARBA00022679"/>
    </source>
</evidence>
<evidence type="ECO:0000256" key="7">
    <source>
        <dbReference type="ARBA" id="ARBA00022932"/>
    </source>
</evidence>
<dbReference type="SUPFAM" id="SSF56672">
    <property type="entry name" value="DNA/RNA polymerases"/>
    <property type="match status" value="2"/>
</dbReference>
<dbReference type="Gene3D" id="1.10.150.20">
    <property type="entry name" value="5' to 3' exonuclease, C-terminal subdomain"/>
    <property type="match status" value="1"/>
</dbReference>
<dbReference type="SMART" id="SM00482">
    <property type="entry name" value="POLAc"/>
    <property type="match status" value="1"/>
</dbReference>
<keyword evidence="9" id="KW-0238">DNA-binding</keyword>
<dbReference type="PANTHER" id="PTHR10133">
    <property type="entry name" value="DNA POLYMERASE I"/>
    <property type="match status" value="1"/>
</dbReference>
<organism evidence="12">
    <name type="scientific">Siphoviridae sp. ctgN495</name>
    <dbReference type="NCBI Taxonomy" id="2825608"/>
    <lineage>
        <taxon>Viruses</taxon>
        <taxon>Duplodnaviria</taxon>
        <taxon>Heunggongvirae</taxon>
        <taxon>Uroviricota</taxon>
        <taxon>Caudoviricetes</taxon>
    </lineage>
</organism>
<evidence type="ECO:0000256" key="6">
    <source>
        <dbReference type="ARBA" id="ARBA00022705"/>
    </source>
</evidence>
<feature type="domain" description="DNA-directed DNA polymerase family A palm" evidence="11">
    <location>
        <begin position="395"/>
        <end position="600"/>
    </location>
</feature>
<dbReference type="PANTHER" id="PTHR10133:SF27">
    <property type="entry name" value="DNA POLYMERASE NU"/>
    <property type="match status" value="1"/>
</dbReference>
<evidence type="ECO:0000256" key="2">
    <source>
        <dbReference type="ARBA" id="ARBA00012417"/>
    </source>
</evidence>
<dbReference type="GO" id="GO:0003887">
    <property type="term" value="F:DNA-directed DNA polymerase activity"/>
    <property type="evidence" value="ECO:0007669"/>
    <property type="project" value="UniProtKB-KW"/>
</dbReference>
<dbReference type="InterPro" id="IPR019760">
    <property type="entry name" value="DNA-dir_DNA_pol_A_CS"/>
</dbReference>
<evidence type="ECO:0000256" key="9">
    <source>
        <dbReference type="ARBA" id="ARBA00023125"/>
    </source>
</evidence>
<comment type="similarity">
    <text evidence="1">Belongs to the DNA polymerase type-A family.</text>
</comment>
<keyword evidence="7" id="KW-0239">DNA-directed DNA polymerase</keyword>
<dbReference type="EC" id="2.7.7.7" evidence="2"/>
<evidence type="ECO:0000256" key="1">
    <source>
        <dbReference type="ARBA" id="ARBA00007705"/>
    </source>
</evidence>
<evidence type="ECO:0000256" key="3">
    <source>
        <dbReference type="ARBA" id="ARBA00015749"/>
    </source>
</evidence>
<sequence>MCEGFAHGKDAYAMIASVSFNQPYEKCLEFHPETHEYQPDGKARRSEAKSVLLGVLYGRSIPSIADQLYGKRDDMTDEQKQKAAQKVFDAVMNAFPGLRNLMINTQKHASQYGYTETILGRRRHLPDMQLPEFEFKAMKGYINPDVDPLDVNTLENRDEIPKHVVDDLKKEFGRYKYYGQIAKRTKQLYEEEHIRVINNRPKINDATRQCVNCVDDETEILTVNGWKHERDVSVGDSVIGYDVNSKKVVVTDITHKHVYSDENGIHVYEFNSPTFNAVSTEDHRWVVCESDEEPRFKTSQNIWKNKWPDYPILRVDDNDLPGNSLSDDYLKLLGWIMTDGYFSKQYYGIEIYQSTRREKNALIYHNMIETLNNLGFSFNDKSDDGIYHTIYINKNDILYDLWKSNPDRTLSFDFVSTLSQHQAEVLMWAMIEGDGTLGDNGKSSNITFTCNSVERKDVFQYLAFIAGYATNAYRISAEDANRWTNGKLYSSLSNKKPVVVKNDYWTISVLRVKRAHIYPHHKSERFVNKVWCVTTGTGTWVMRRNGKVSITGNSVVQGSAADLTKMAILNLCNNKRWQEIGGRLLVPVHDELITEVPEQYAEEGAKILSDCMCGAASFMPFPITCDVETSYRWYGMEYPCPYPKPKSLKDYKSDEIKWIQYHLVEMEYKLPVYKDENGEKPRGDAAKGVNGVESPEMKADIDDYIKSRHISSEYFIDYIEKEVSGRL</sequence>
<keyword evidence="8" id="KW-1194">Viral DNA replication</keyword>
<dbReference type="SUPFAM" id="SSF51294">
    <property type="entry name" value="Hedgehog/intein (Hint) domain"/>
    <property type="match status" value="1"/>
</dbReference>
<proteinExistence type="inferred from homology"/>
<dbReference type="Gene3D" id="3.30.70.370">
    <property type="match status" value="1"/>
</dbReference>
<dbReference type="InterPro" id="IPR043502">
    <property type="entry name" value="DNA/RNA_pol_sf"/>
</dbReference>
<accession>A0A8S5UCJ9</accession>
<keyword evidence="6" id="KW-0235">DNA replication</keyword>
<dbReference type="InterPro" id="IPR036844">
    <property type="entry name" value="Hint_dom_sf"/>
</dbReference>
<reference evidence="12" key="1">
    <citation type="journal article" date="2021" name="Proc. Natl. Acad. Sci. U.S.A.">
        <title>A Catalog of Tens of Thousands of Viruses from Human Metagenomes Reveals Hidden Associations with Chronic Diseases.</title>
        <authorList>
            <person name="Tisza M.J."/>
            <person name="Buck C.B."/>
        </authorList>
    </citation>
    <scope>NUCLEOTIDE SEQUENCE</scope>
    <source>
        <strain evidence="12">CtgN495</strain>
    </source>
</reference>
<dbReference type="GO" id="GO:0003677">
    <property type="term" value="F:DNA binding"/>
    <property type="evidence" value="ECO:0007669"/>
    <property type="project" value="UniProtKB-KW"/>
</dbReference>
<dbReference type="Pfam" id="PF00476">
    <property type="entry name" value="DNA_pol_A"/>
    <property type="match status" value="2"/>
</dbReference>
<dbReference type="PROSITE" id="PS00447">
    <property type="entry name" value="DNA_POLYMERASE_A"/>
    <property type="match status" value="1"/>
</dbReference>
<dbReference type="InterPro" id="IPR027434">
    <property type="entry name" value="Homing_endonucl"/>
</dbReference>
<dbReference type="GO" id="GO:0039693">
    <property type="term" value="P:viral DNA genome replication"/>
    <property type="evidence" value="ECO:0007669"/>
    <property type="project" value="UniProtKB-KW"/>
</dbReference>
<evidence type="ECO:0000313" key="12">
    <source>
        <dbReference type="EMBL" id="DAF92122.1"/>
    </source>
</evidence>
<evidence type="ECO:0000256" key="10">
    <source>
        <dbReference type="ARBA" id="ARBA00049244"/>
    </source>
</evidence>
<keyword evidence="5" id="KW-0548">Nucleotidyltransferase</keyword>
<evidence type="ECO:0000256" key="8">
    <source>
        <dbReference type="ARBA" id="ARBA00023109"/>
    </source>
</evidence>
<name>A0A8S5UCJ9_9CAUD</name>
<dbReference type="Gene3D" id="2.170.16.10">
    <property type="entry name" value="Hedgehog/Intein (Hint) domain"/>
    <property type="match status" value="1"/>
</dbReference>
<keyword evidence="4" id="KW-0808">Transferase</keyword>
<dbReference type="InterPro" id="IPR002298">
    <property type="entry name" value="DNA_polymerase_A"/>
</dbReference>
<dbReference type="Gene3D" id="3.10.28.10">
    <property type="entry name" value="Homing endonucleases"/>
    <property type="match status" value="1"/>
</dbReference>
<protein>
    <recommendedName>
        <fullName evidence="3">DNA polymerase</fullName>
        <ecNumber evidence="2">2.7.7.7</ecNumber>
    </recommendedName>
</protein>
<evidence type="ECO:0000259" key="11">
    <source>
        <dbReference type="SMART" id="SM00482"/>
    </source>
</evidence>
<evidence type="ECO:0000256" key="5">
    <source>
        <dbReference type="ARBA" id="ARBA00022695"/>
    </source>
</evidence>
<dbReference type="InterPro" id="IPR001098">
    <property type="entry name" value="DNA-dir_DNA_pol_A_palm_dom"/>
</dbReference>
<dbReference type="EMBL" id="BK016063">
    <property type="protein sequence ID" value="DAF92122.1"/>
    <property type="molecule type" value="Genomic_DNA"/>
</dbReference>
<dbReference type="GO" id="GO:0006302">
    <property type="term" value="P:double-strand break repair"/>
    <property type="evidence" value="ECO:0007669"/>
    <property type="project" value="TreeGrafter"/>
</dbReference>
<comment type="catalytic activity">
    <reaction evidence="10">
        <text>DNA(n) + a 2'-deoxyribonucleoside 5'-triphosphate = DNA(n+1) + diphosphate</text>
        <dbReference type="Rhea" id="RHEA:22508"/>
        <dbReference type="Rhea" id="RHEA-COMP:17339"/>
        <dbReference type="Rhea" id="RHEA-COMP:17340"/>
        <dbReference type="ChEBI" id="CHEBI:33019"/>
        <dbReference type="ChEBI" id="CHEBI:61560"/>
        <dbReference type="ChEBI" id="CHEBI:173112"/>
        <dbReference type="EC" id="2.7.7.7"/>
    </reaction>
</comment>
<dbReference type="GO" id="GO:0006261">
    <property type="term" value="P:DNA-templated DNA replication"/>
    <property type="evidence" value="ECO:0007669"/>
    <property type="project" value="InterPro"/>
</dbReference>